<gene>
    <name evidence="2" type="ORF">EQG61_05530</name>
</gene>
<evidence type="ECO:0000313" key="2">
    <source>
        <dbReference type="EMBL" id="RXR23429.1"/>
    </source>
</evidence>
<feature type="transmembrane region" description="Helical" evidence="1">
    <location>
        <begin position="69"/>
        <end position="92"/>
    </location>
</feature>
<evidence type="ECO:0000256" key="1">
    <source>
        <dbReference type="SAM" id="Phobius"/>
    </source>
</evidence>
<dbReference type="EMBL" id="SBKN01000002">
    <property type="protein sequence ID" value="RXR23429.1"/>
    <property type="molecule type" value="Genomic_DNA"/>
</dbReference>
<feature type="transmembrane region" description="Helical" evidence="1">
    <location>
        <begin position="32"/>
        <end position="57"/>
    </location>
</feature>
<evidence type="ECO:0000313" key="3">
    <source>
        <dbReference type="Proteomes" id="UP000289857"/>
    </source>
</evidence>
<sequence>MKKLSTYQRIALVTFTVGTLLFYGALITGEDIFIPICILYTLICGLIHGICLLLLFFSFLKHPMQRKTIVREGLILWVNFPIALLYLFIYLYHQKILL</sequence>
<keyword evidence="3" id="KW-1185">Reference proteome</keyword>
<dbReference type="AlphaFoldDB" id="A0A4Q1KA07"/>
<keyword evidence="1" id="KW-0812">Transmembrane</keyword>
<keyword evidence="1" id="KW-0472">Membrane</keyword>
<organism evidence="2 3">
    <name type="scientific">Flavobacterium stagni</name>
    <dbReference type="NCBI Taxonomy" id="2506421"/>
    <lineage>
        <taxon>Bacteria</taxon>
        <taxon>Pseudomonadati</taxon>
        <taxon>Bacteroidota</taxon>
        <taxon>Flavobacteriia</taxon>
        <taxon>Flavobacteriales</taxon>
        <taxon>Flavobacteriaceae</taxon>
        <taxon>Flavobacterium</taxon>
    </lineage>
</organism>
<feature type="transmembrane region" description="Helical" evidence="1">
    <location>
        <begin position="7"/>
        <end position="26"/>
    </location>
</feature>
<evidence type="ECO:0008006" key="4">
    <source>
        <dbReference type="Google" id="ProtNLM"/>
    </source>
</evidence>
<name>A0A4Q1KA07_9FLAO</name>
<dbReference type="Proteomes" id="UP000289857">
    <property type="component" value="Unassembled WGS sequence"/>
</dbReference>
<protein>
    <recommendedName>
        <fullName evidence="4">DUF3817 domain-containing protein</fullName>
    </recommendedName>
</protein>
<reference evidence="3" key="1">
    <citation type="submission" date="2019-01" db="EMBL/GenBank/DDBJ databases">
        <title>Cytophagaceae bacterium strain CAR-16.</title>
        <authorList>
            <person name="Chen W.-M."/>
        </authorList>
    </citation>
    <scope>NUCLEOTIDE SEQUENCE [LARGE SCALE GENOMIC DNA]</scope>
    <source>
        <strain evidence="3">WWJ-16</strain>
    </source>
</reference>
<comment type="caution">
    <text evidence="2">The sequence shown here is derived from an EMBL/GenBank/DDBJ whole genome shotgun (WGS) entry which is preliminary data.</text>
</comment>
<keyword evidence="1" id="KW-1133">Transmembrane helix</keyword>
<accession>A0A4Q1KA07</accession>
<proteinExistence type="predicted"/>
<dbReference type="RefSeq" id="WP_129460908.1">
    <property type="nucleotide sequence ID" value="NZ_SBKN01000002.1"/>
</dbReference>